<keyword evidence="4" id="KW-1185">Reference proteome</keyword>
<feature type="compositionally biased region" description="Basic residues" evidence="1">
    <location>
        <begin position="602"/>
        <end position="615"/>
    </location>
</feature>
<protein>
    <recommendedName>
        <fullName evidence="2">DUF7791 domain-containing protein</fullName>
    </recommendedName>
</protein>
<accession>A0A4Z1JKY3</accession>
<evidence type="ECO:0000313" key="3">
    <source>
        <dbReference type="EMBL" id="TGO74315.1"/>
    </source>
</evidence>
<feature type="region of interest" description="Disordered" evidence="1">
    <location>
        <begin position="596"/>
        <end position="624"/>
    </location>
</feature>
<dbReference type="EMBL" id="PQXM01000290">
    <property type="protein sequence ID" value="TGO74315.1"/>
    <property type="molecule type" value="Genomic_DNA"/>
</dbReference>
<dbReference type="AlphaFoldDB" id="A0A4Z1JKY3"/>
<reference evidence="3 4" key="1">
    <citation type="submission" date="2017-12" db="EMBL/GenBank/DDBJ databases">
        <title>Comparative genomics of Botrytis spp.</title>
        <authorList>
            <person name="Valero-Jimenez C.A."/>
            <person name="Tapia P."/>
            <person name="Veloso J."/>
            <person name="Silva-Moreno E."/>
            <person name="Staats M."/>
            <person name="Valdes J.H."/>
            <person name="Van Kan J.A.L."/>
        </authorList>
    </citation>
    <scope>NUCLEOTIDE SEQUENCE [LARGE SCALE GENOMIC DNA]</scope>
    <source>
        <strain evidence="3 4">Be9601</strain>
    </source>
</reference>
<dbReference type="Pfam" id="PF25053">
    <property type="entry name" value="DUF7791"/>
    <property type="match status" value="1"/>
</dbReference>
<sequence length="624" mass="72141">MEAATESESMDERFVKTNKTRLRLASRCRGLIEIADQHDGEMITRNISNDMLNSGVGDNKKFDAYDSDVNIFEEFRKHIQIPATNFFPAPGGTLASKPRAARQLASGMREPRIDVAGDLISGSTRTDLTMQVPWWLESRRRKLTRYFYGTIRRNARGTPSIDEMPKLLGSIRSGVCRDFVETYTRERCYMRKIKYRVDVEHFEEEFKAKTITLEDIIHPYPLWLHAQWGGDISDWYHIIRTEQLSSVQDLQNLGAQGRIVYLHRTARDFLEKSRNRNEITKHTIDTTFNPELVLLMARMIDIKLNPKNCVYTNGVEFLTRLREFSWQDPRIMDEALELIQEADRVLSMRVKQGEVYRHWSQKDPKWKGRRRPDWGDDLDSAAVKAGLIPLLKARKSLTSAARYASQSQLPLPYISVKTRPGLPLLAYALSMDQLAVDNIVPDVFLLEELLINGADPNEHINSFYTIWEYVIYLVHVLVSNDNLKISPLSTKWVKVFELMLKHGANPHACCMKSPDEFARLIGGISNAILHLPRSIEEHDERGFSFGYARKRGYDDEVWDEHDTYPYHHCVTAVVKDAFESGNIPGHQDLQEIIRIQKEKEKRPRKRVKRKARNGRGGRIPDWAS</sequence>
<feature type="domain" description="DUF7791" evidence="2">
    <location>
        <begin position="180"/>
        <end position="305"/>
    </location>
</feature>
<evidence type="ECO:0000256" key="1">
    <source>
        <dbReference type="SAM" id="MobiDB-lite"/>
    </source>
</evidence>
<proteinExistence type="predicted"/>
<gene>
    <name evidence="3" type="ORF">BELL_0292g00120</name>
</gene>
<dbReference type="Proteomes" id="UP000297229">
    <property type="component" value="Unassembled WGS sequence"/>
</dbReference>
<dbReference type="OrthoDB" id="3549734at2759"/>
<dbReference type="STRING" id="278938.A0A4Z1JKY3"/>
<name>A0A4Z1JKY3_9HELO</name>
<comment type="caution">
    <text evidence="3">The sequence shown here is derived from an EMBL/GenBank/DDBJ whole genome shotgun (WGS) entry which is preliminary data.</text>
</comment>
<dbReference type="InterPro" id="IPR056693">
    <property type="entry name" value="DUF7791"/>
</dbReference>
<organism evidence="3 4">
    <name type="scientific">Botrytis elliptica</name>
    <dbReference type="NCBI Taxonomy" id="278938"/>
    <lineage>
        <taxon>Eukaryota</taxon>
        <taxon>Fungi</taxon>
        <taxon>Dikarya</taxon>
        <taxon>Ascomycota</taxon>
        <taxon>Pezizomycotina</taxon>
        <taxon>Leotiomycetes</taxon>
        <taxon>Helotiales</taxon>
        <taxon>Sclerotiniaceae</taxon>
        <taxon>Botrytis</taxon>
    </lineage>
</organism>
<evidence type="ECO:0000259" key="2">
    <source>
        <dbReference type="Pfam" id="PF25053"/>
    </source>
</evidence>
<evidence type="ECO:0000313" key="4">
    <source>
        <dbReference type="Proteomes" id="UP000297229"/>
    </source>
</evidence>